<dbReference type="EMBL" id="JANPWB010000008">
    <property type="protein sequence ID" value="KAJ1163407.1"/>
    <property type="molecule type" value="Genomic_DNA"/>
</dbReference>
<sequence>MQRCPRVVSETPKDYQGPASRERVRAPLVEPDCLLAWRNLLRGRSGNYKVRWHRNQDSLVRLSTIRAQNKGLCQTRGYSYKVWKLRAFAERK</sequence>
<protein>
    <submittedName>
        <fullName evidence="2">Uncharacterized protein</fullName>
    </submittedName>
</protein>
<proteinExistence type="predicted"/>
<evidence type="ECO:0000256" key="1">
    <source>
        <dbReference type="SAM" id="MobiDB-lite"/>
    </source>
</evidence>
<evidence type="ECO:0000313" key="3">
    <source>
        <dbReference type="Proteomes" id="UP001066276"/>
    </source>
</evidence>
<dbReference type="AlphaFoldDB" id="A0AAV7SH52"/>
<dbReference type="Proteomes" id="UP001066276">
    <property type="component" value="Chromosome 4_2"/>
</dbReference>
<accession>A0AAV7SH52</accession>
<feature type="region of interest" description="Disordered" evidence="1">
    <location>
        <begin position="1"/>
        <end position="22"/>
    </location>
</feature>
<keyword evidence="3" id="KW-1185">Reference proteome</keyword>
<reference evidence="2" key="1">
    <citation type="journal article" date="2022" name="bioRxiv">
        <title>Sequencing and chromosome-scale assembly of the giantPleurodeles waltlgenome.</title>
        <authorList>
            <person name="Brown T."/>
            <person name="Elewa A."/>
            <person name="Iarovenko S."/>
            <person name="Subramanian E."/>
            <person name="Araus A.J."/>
            <person name="Petzold A."/>
            <person name="Susuki M."/>
            <person name="Suzuki K.-i.T."/>
            <person name="Hayashi T."/>
            <person name="Toyoda A."/>
            <person name="Oliveira C."/>
            <person name="Osipova E."/>
            <person name="Leigh N.D."/>
            <person name="Simon A."/>
            <person name="Yun M.H."/>
        </authorList>
    </citation>
    <scope>NUCLEOTIDE SEQUENCE</scope>
    <source>
        <strain evidence="2">20211129_DDA</strain>
        <tissue evidence="2">Liver</tissue>
    </source>
</reference>
<organism evidence="2 3">
    <name type="scientific">Pleurodeles waltl</name>
    <name type="common">Iberian ribbed newt</name>
    <dbReference type="NCBI Taxonomy" id="8319"/>
    <lineage>
        <taxon>Eukaryota</taxon>
        <taxon>Metazoa</taxon>
        <taxon>Chordata</taxon>
        <taxon>Craniata</taxon>
        <taxon>Vertebrata</taxon>
        <taxon>Euteleostomi</taxon>
        <taxon>Amphibia</taxon>
        <taxon>Batrachia</taxon>
        <taxon>Caudata</taxon>
        <taxon>Salamandroidea</taxon>
        <taxon>Salamandridae</taxon>
        <taxon>Pleurodelinae</taxon>
        <taxon>Pleurodeles</taxon>
    </lineage>
</organism>
<name>A0AAV7SH52_PLEWA</name>
<gene>
    <name evidence="2" type="ORF">NDU88_003865</name>
</gene>
<evidence type="ECO:0000313" key="2">
    <source>
        <dbReference type="EMBL" id="KAJ1163407.1"/>
    </source>
</evidence>
<comment type="caution">
    <text evidence="2">The sequence shown here is derived from an EMBL/GenBank/DDBJ whole genome shotgun (WGS) entry which is preliminary data.</text>
</comment>